<keyword evidence="2" id="KW-0812">Transmembrane</keyword>
<feature type="compositionally biased region" description="Basic and acidic residues" evidence="1">
    <location>
        <begin position="192"/>
        <end position="202"/>
    </location>
</feature>
<evidence type="ECO:0000256" key="1">
    <source>
        <dbReference type="SAM" id="MobiDB-lite"/>
    </source>
</evidence>
<dbReference type="GO" id="GO:0042105">
    <property type="term" value="C:alpha-beta T cell receptor complex"/>
    <property type="evidence" value="ECO:0007669"/>
    <property type="project" value="TreeGrafter"/>
</dbReference>
<keyword evidence="2" id="KW-0472">Membrane</keyword>
<dbReference type="Ensembl" id="ENSSAUT00010049615.1">
    <property type="protein sequence ID" value="ENSSAUP00010047201.1"/>
    <property type="gene ID" value="ENSSAUG00010019648.1"/>
</dbReference>
<dbReference type="InterPro" id="IPR013783">
    <property type="entry name" value="Ig-like_fold"/>
</dbReference>
<dbReference type="InParanoid" id="A0A671XA52"/>
<feature type="region of interest" description="Disordered" evidence="1">
    <location>
        <begin position="157"/>
        <end position="202"/>
    </location>
</feature>
<dbReference type="AlphaFoldDB" id="A0A671XA52"/>
<dbReference type="PANTHER" id="PTHR10570">
    <property type="entry name" value="T-CELL SURFACE GLYCOPROTEIN CD3 GAMMA CHAIN / DELTA CHAIN"/>
    <property type="match status" value="1"/>
</dbReference>
<reference evidence="3" key="1">
    <citation type="submission" date="2021-04" db="EMBL/GenBank/DDBJ databases">
        <authorList>
            <consortium name="Wellcome Sanger Institute Data Sharing"/>
        </authorList>
    </citation>
    <scope>NUCLEOTIDE SEQUENCE [LARGE SCALE GENOMIC DNA]</scope>
</reference>
<dbReference type="GeneTree" id="ENSGT00940000173857"/>
<feature type="compositionally biased region" description="Polar residues" evidence="1">
    <location>
        <begin position="182"/>
        <end position="191"/>
    </location>
</feature>
<protein>
    <submittedName>
        <fullName evidence="3">Uncharacterized protein</fullName>
    </submittedName>
</protein>
<accession>A0A671XA52</accession>
<dbReference type="GeneID" id="115574836"/>
<dbReference type="RefSeq" id="XP_030262319.1">
    <property type="nucleotide sequence ID" value="XM_030406459.1"/>
</dbReference>
<proteinExistence type="predicted"/>
<evidence type="ECO:0000256" key="2">
    <source>
        <dbReference type="SAM" id="Phobius"/>
    </source>
</evidence>
<dbReference type="GO" id="GO:0004888">
    <property type="term" value="F:transmembrane signaling receptor activity"/>
    <property type="evidence" value="ECO:0007669"/>
    <property type="project" value="TreeGrafter"/>
</dbReference>
<dbReference type="GO" id="GO:0007166">
    <property type="term" value="P:cell surface receptor signaling pathway"/>
    <property type="evidence" value="ECO:0007669"/>
    <property type="project" value="TreeGrafter"/>
</dbReference>
<evidence type="ECO:0000313" key="3">
    <source>
        <dbReference type="Ensembl" id="ENSSAUP00010047201.1"/>
    </source>
</evidence>
<keyword evidence="2" id="KW-1133">Transmembrane helix</keyword>
<dbReference type="GO" id="GO:0009897">
    <property type="term" value="C:external side of plasma membrane"/>
    <property type="evidence" value="ECO:0007669"/>
    <property type="project" value="TreeGrafter"/>
</dbReference>
<gene>
    <name evidence="3" type="primary">cd3d</name>
</gene>
<keyword evidence="4" id="KW-1185">Reference proteome</keyword>
<dbReference type="OrthoDB" id="8941324at2759"/>
<feature type="transmembrane region" description="Helical" evidence="2">
    <location>
        <begin position="129"/>
        <end position="151"/>
    </location>
</feature>
<dbReference type="InterPro" id="IPR015484">
    <property type="entry name" value="CD3_esu/gsu/dsu"/>
</dbReference>
<name>A0A671XA52_SPAAU</name>
<organism evidence="3 4">
    <name type="scientific">Sparus aurata</name>
    <name type="common">Gilthead sea bream</name>
    <dbReference type="NCBI Taxonomy" id="8175"/>
    <lineage>
        <taxon>Eukaryota</taxon>
        <taxon>Metazoa</taxon>
        <taxon>Chordata</taxon>
        <taxon>Craniata</taxon>
        <taxon>Vertebrata</taxon>
        <taxon>Euteleostomi</taxon>
        <taxon>Actinopterygii</taxon>
        <taxon>Neopterygii</taxon>
        <taxon>Teleostei</taxon>
        <taxon>Neoteleostei</taxon>
        <taxon>Acanthomorphata</taxon>
        <taxon>Eupercaria</taxon>
        <taxon>Spariformes</taxon>
        <taxon>Sparidae</taxon>
        <taxon>Sparus</taxon>
    </lineage>
</organism>
<evidence type="ECO:0000313" key="4">
    <source>
        <dbReference type="Proteomes" id="UP000472265"/>
    </source>
</evidence>
<dbReference type="GO" id="GO:0045059">
    <property type="term" value="P:positive thymic T cell selection"/>
    <property type="evidence" value="ECO:0007669"/>
    <property type="project" value="TreeGrafter"/>
</dbReference>
<reference evidence="3" key="3">
    <citation type="submission" date="2025-09" db="UniProtKB">
        <authorList>
            <consortium name="Ensembl"/>
        </authorList>
    </citation>
    <scope>IDENTIFICATION</scope>
</reference>
<dbReference type="Gene3D" id="2.60.40.10">
    <property type="entry name" value="Immunoglobulins"/>
    <property type="match status" value="1"/>
</dbReference>
<dbReference type="Proteomes" id="UP000472265">
    <property type="component" value="Chromosome 2"/>
</dbReference>
<dbReference type="PANTHER" id="PTHR10570:SF8">
    <property type="entry name" value="T-CELL SURFACE GLYCOPROTEIN CD3 GAMMA CHAIN"/>
    <property type="match status" value="1"/>
</dbReference>
<reference evidence="3" key="2">
    <citation type="submission" date="2025-08" db="UniProtKB">
        <authorList>
            <consortium name="Ensembl"/>
        </authorList>
    </citation>
    <scope>IDENTIFICATION</scope>
</reference>
<sequence length="202" mass="21849">MKSKCENQSGLMSNNKPFSFFTGRKLHASKCSPVSLQISPTASVSGADDAAKGGDIKVKTISDGIELSCKDGQIKKTGTQDTPVKSLPLTYLDENTGEYGCVVDDQTTSRIYVKFRSCDNCIDLDEGTIAGLVTGNVVATIVIGVAVYIVVSQTRIGPSTSHKKSSDRQHLVSNEMPRGTNDHYQPLNTRTRQGDTYDTLHK</sequence>